<accession>A0A166EEA1</accession>
<dbReference type="Proteomes" id="UP000077275">
    <property type="component" value="Unassembled WGS sequence"/>
</dbReference>
<keyword evidence="2" id="KW-1185">Reference proteome</keyword>
<reference evidence="1 2" key="1">
    <citation type="submission" date="2016-04" db="EMBL/GenBank/DDBJ databases">
        <title>Genome sequence of Methanobrevibacter cuticularis DSM 11139.</title>
        <authorList>
            <person name="Poehlein A."/>
            <person name="Seedorf H."/>
            <person name="Daniel R."/>
        </authorList>
    </citation>
    <scope>NUCLEOTIDE SEQUENCE [LARGE SCALE GENOMIC DNA]</scope>
    <source>
        <strain evidence="1 2">DSM 11139</strain>
    </source>
</reference>
<dbReference type="InterPro" id="IPR012340">
    <property type="entry name" value="NA-bd_OB-fold"/>
</dbReference>
<dbReference type="AlphaFoldDB" id="A0A166EEA1"/>
<gene>
    <name evidence="1" type="ORF">MBCUT_07120</name>
</gene>
<dbReference type="Gene3D" id="2.40.50.140">
    <property type="entry name" value="Nucleic acid-binding proteins"/>
    <property type="match status" value="1"/>
</dbReference>
<protein>
    <submittedName>
        <fullName evidence="1">Uncharacterized protein</fullName>
    </submittedName>
</protein>
<organism evidence="1 2">
    <name type="scientific">Methanobrevibacter cuticularis</name>
    <dbReference type="NCBI Taxonomy" id="47311"/>
    <lineage>
        <taxon>Archaea</taxon>
        <taxon>Methanobacteriati</taxon>
        <taxon>Methanobacteriota</taxon>
        <taxon>Methanomada group</taxon>
        <taxon>Methanobacteria</taxon>
        <taxon>Methanobacteriales</taxon>
        <taxon>Methanobacteriaceae</taxon>
        <taxon>Methanobrevibacter</taxon>
    </lineage>
</organism>
<dbReference type="RefSeq" id="WP_157082463.1">
    <property type="nucleotide sequence ID" value="NZ_LWMW01000089.1"/>
</dbReference>
<evidence type="ECO:0000313" key="2">
    <source>
        <dbReference type="Proteomes" id="UP000077275"/>
    </source>
</evidence>
<evidence type="ECO:0000313" key="1">
    <source>
        <dbReference type="EMBL" id="KZX16558.1"/>
    </source>
</evidence>
<proteinExistence type="predicted"/>
<dbReference type="OrthoDB" id="14546at2157"/>
<comment type="caution">
    <text evidence="1">The sequence shown here is derived from an EMBL/GenBank/DDBJ whole genome shotgun (WGS) entry which is preliminary data.</text>
</comment>
<dbReference type="EMBL" id="LWMW01000089">
    <property type="protein sequence ID" value="KZX16558.1"/>
    <property type="molecule type" value="Genomic_DNA"/>
</dbReference>
<name>A0A166EEA1_9EURY</name>
<sequence>MISNVNLVKRAINVVINDLTVKEGNNVAIAMLPPETFEGLVSEGMFFIEWACFFHFS</sequence>